<proteinExistence type="predicted"/>
<dbReference type="AlphaFoldDB" id="A0A0F7HG49"/>
<protein>
    <submittedName>
        <fullName evidence="1">Uncharacterized protein</fullName>
    </submittedName>
</protein>
<dbReference type="EMBL" id="LR134492">
    <property type="protein sequence ID" value="VEI70323.1"/>
    <property type="molecule type" value="Genomic_DNA"/>
</dbReference>
<reference evidence="1 2" key="1">
    <citation type="submission" date="2018-12" db="EMBL/GenBank/DDBJ databases">
        <authorList>
            <consortium name="Pathogen Informatics"/>
        </authorList>
    </citation>
    <scope>NUCLEOTIDE SEQUENCE [LARGE SCALE GENOMIC DNA]</scope>
    <source>
        <strain evidence="1 2">NCTC13193</strain>
    </source>
</reference>
<dbReference type="Proteomes" id="UP000270487">
    <property type="component" value="Chromosome"/>
</dbReference>
<sequence length="106" mass="11368">MKKSIIATTILIGVFLSGCAVQNDKTQFQGLGLTYQSDVKKLDNGDYLTEVEAAPAAGRIQGAIGTATKKASDFCRVQNKSMSEVKTDIDTHLLVNGVARLTFKCV</sequence>
<dbReference type="GeneID" id="30322659"/>
<evidence type="ECO:0000313" key="1">
    <source>
        <dbReference type="EMBL" id="VEI70323.1"/>
    </source>
</evidence>
<organism evidence="1 2">
    <name type="scientific">Serratia fonticola</name>
    <dbReference type="NCBI Taxonomy" id="47917"/>
    <lineage>
        <taxon>Bacteria</taxon>
        <taxon>Pseudomonadati</taxon>
        <taxon>Pseudomonadota</taxon>
        <taxon>Gammaproteobacteria</taxon>
        <taxon>Enterobacterales</taxon>
        <taxon>Yersiniaceae</taxon>
        <taxon>Serratia</taxon>
    </lineage>
</organism>
<evidence type="ECO:0000313" key="2">
    <source>
        <dbReference type="Proteomes" id="UP000270487"/>
    </source>
</evidence>
<dbReference type="KEGG" id="sfw:WN53_20995"/>
<dbReference type="PROSITE" id="PS51257">
    <property type="entry name" value="PROKAR_LIPOPROTEIN"/>
    <property type="match status" value="1"/>
</dbReference>
<name>A0A0F7HG49_SERFO</name>
<accession>A0A0F7HG49</accession>
<dbReference type="RefSeq" id="WP_024486763.1">
    <property type="nucleotide sequence ID" value="NZ_CAMKSK010000017.1"/>
</dbReference>
<gene>
    <name evidence="1" type="ORF">NCTC13193_02961</name>
</gene>